<proteinExistence type="predicted"/>
<organism evidence="1">
    <name type="scientific">Rhizophagus irregularis (strain DAOM 181602 / DAOM 197198 / MUCL 43194)</name>
    <name type="common">Arbuscular mycorrhizal fungus</name>
    <name type="synonym">Glomus intraradices</name>
    <dbReference type="NCBI Taxonomy" id="747089"/>
    <lineage>
        <taxon>Eukaryota</taxon>
        <taxon>Fungi</taxon>
        <taxon>Fungi incertae sedis</taxon>
        <taxon>Mucoromycota</taxon>
        <taxon>Glomeromycotina</taxon>
        <taxon>Glomeromycetes</taxon>
        <taxon>Glomerales</taxon>
        <taxon>Glomeraceae</taxon>
        <taxon>Rhizophagus</taxon>
    </lineage>
</organism>
<dbReference type="AlphaFoldDB" id="U9SIJ5"/>
<dbReference type="HOGENOM" id="CLU_000288_7_17_1"/>
<gene>
    <name evidence="1" type="ORF">GLOINDRAFT_13392</name>
</gene>
<dbReference type="EMBL" id="KI301054">
    <property type="protein sequence ID" value="ERZ95674.1"/>
    <property type="molecule type" value="Genomic_DNA"/>
</dbReference>
<protein>
    <submittedName>
        <fullName evidence="1">Uncharacterized protein</fullName>
    </submittedName>
</protein>
<evidence type="ECO:0000313" key="1">
    <source>
        <dbReference type="EMBL" id="ERZ95674.1"/>
    </source>
</evidence>
<sequence>MAIKNGERMRFSKNENNFTNWTSGNEKIDNFIQKKQLKINWYDDIIIEWIPYNQFIDIKKIEKNIDNAVTIYSALWNNGSLHYDINQEELTRKPNTNVFNSDNLI</sequence>
<accession>U9SIJ5</accession>
<reference evidence="1" key="1">
    <citation type="submission" date="2013-07" db="EMBL/GenBank/DDBJ databases">
        <title>The genome of an arbuscular mycorrhizal fungus provides insights into the evolution of the oldest plant symbiosis.</title>
        <authorList>
            <consortium name="DOE Joint Genome Institute"/>
            <person name="Tisserant E."/>
            <person name="Malbreil M."/>
            <person name="Kuo A."/>
            <person name="Kohler A."/>
            <person name="Symeonidi A."/>
            <person name="Balestrini R."/>
            <person name="Charron P."/>
            <person name="Duensing N."/>
            <person name="Frei-dit-Frey N."/>
            <person name="Gianinazzi-Pearson V."/>
            <person name="Gilbert B."/>
            <person name="Handa Y."/>
            <person name="Hijri M."/>
            <person name="Kaul R."/>
            <person name="Kawaguchi M."/>
            <person name="Krajinski F."/>
            <person name="Lammers P."/>
            <person name="Lapierre D."/>
            <person name="Masclaux F.G."/>
            <person name="Murat C."/>
            <person name="Morin E."/>
            <person name="Ndikumana S."/>
            <person name="Pagni M."/>
            <person name="Petitpierre D."/>
            <person name="Requena N."/>
            <person name="Rosikiewicz P."/>
            <person name="Riley R."/>
            <person name="Saito K."/>
            <person name="San Clemente H."/>
            <person name="Shapiro H."/>
            <person name="van Tuinen D."/>
            <person name="Becard G."/>
            <person name="Bonfante P."/>
            <person name="Paszkowski U."/>
            <person name="Shachar-Hill Y."/>
            <person name="Young J.P."/>
            <person name="Sanders I.R."/>
            <person name="Henrissat B."/>
            <person name="Rensing S.A."/>
            <person name="Grigoriev I.V."/>
            <person name="Corradi N."/>
            <person name="Roux C."/>
            <person name="Martin F."/>
        </authorList>
    </citation>
    <scope>NUCLEOTIDE SEQUENCE</scope>
    <source>
        <strain evidence="1">DAOM 197198</strain>
    </source>
</reference>
<name>U9SIJ5_RHIID</name>